<dbReference type="EMBL" id="BAAAFA010000008">
    <property type="protein sequence ID" value="GAA0819998.1"/>
    <property type="molecule type" value="Genomic_DNA"/>
</dbReference>
<evidence type="ECO:0000313" key="3">
    <source>
        <dbReference type="Proteomes" id="UP001500021"/>
    </source>
</evidence>
<evidence type="ECO:0000256" key="1">
    <source>
        <dbReference type="SAM" id="Phobius"/>
    </source>
</evidence>
<organism evidence="2 3">
    <name type="scientific">Colwellia asteriadis</name>
    <dbReference type="NCBI Taxonomy" id="517723"/>
    <lineage>
        <taxon>Bacteria</taxon>
        <taxon>Pseudomonadati</taxon>
        <taxon>Pseudomonadota</taxon>
        <taxon>Gammaproteobacteria</taxon>
        <taxon>Alteromonadales</taxon>
        <taxon>Colwelliaceae</taxon>
        <taxon>Colwellia</taxon>
    </lineage>
</organism>
<dbReference type="Proteomes" id="UP001500021">
    <property type="component" value="Unassembled WGS sequence"/>
</dbReference>
<name>A0ABN1L8P6_9GAMM</name>
<sequence length="87" mass="10161">MAGITVKKHLSRAIALKQDNNQNIEFSYYTLLSKQREKLLQITSQIMVLEVTQKNVKLIFSVKTLVFAIAFYFKTVKVTLLHIYSYF</sequence>
<keyword evidence="1" id="KW-0472">Membrane</keyword>
<keyword evidence="1" id="KW-0812">Transmembrane</keyword>
<keyword evidence="3" id="KW-1185">Reference proteome</keyword>
<keyword evidence="1" id="KW-1133">Transmembrane helix</keyword>
<evidence type="ECO:0000313" key="2">
    <source>
        <dbReference type="EMBL" id="GAA0819998.1"/>
    </source>
</evidence>
<reference evidence="2 3" key="1">
    <citation type="journal article" date="2019" name="Int. J. Syst. Evol. Microbiol.">
        <title>The Global Catalogue of Microorganisms (GCM) 10K type strain sequencing project: providing services to taxonomists for standard genome sequencing and annotation.</title>
        <authorList>
            <consortium name="The Broad Institute Genomics Platform"/>
            <consortium name="The Broad Institute Genome Sequencing Center for Infectious Disease"/>
            <person name="Wu L."/>
            <person name="Ma J."/>
        </authorList>
    </citation>
    <scope>NUCLEOTIDE SEQUENCE [LARGE SCALE GENOMIC DNA]</scope>
    <source>
        <strain evidence="2 3">JCM 15608</strain>
    </source>
</reference>
<protein>
    <submittedName>
        <fullName evidence="2">Uncharacterized protein</fullName>
    </submittedName>
</protein>
<accession>A0ABN1L8P6</accession>
<feature type="transmembrane region" description="Helical" evidence="1">
    <location>
        <begin position="64"/>
        <end position="84"/>
    </location>
</feature>
<comment type="caution">
    <text evidence="2">The sequence shown here is derived from an EMBL/GenBank/DDBJ whole genome shotgun (WGS) entry which is preliminary data.</text>
</comment>
<gene>
    <name evidence="2" type="ORF">GCM10009111_24790</name>
</gene>
<proteinExistence type="predicted"/>